<evidence type="ECO:0000256" key="3">
    <source>
        <dbReference type="RuleBase" id="RU000363"/>
    </source>
</evidence>
<dbReference type="InterPro" id="IPR036291">
    <property type="entry name" value="NAD(P)-bd_dom_sf"/>
</dbReference>
<evidence type="ECO:0000259" key="4">
    <source>
        <dbReference type="SMART" id="SM00822"/>
    </source>
</evidence>
<dbReference type="Pfam" id="PF00106">
    <property type="entry name" value="adh_short"/>
    <property type="match status" value="1"/>
</dbReference>
<keyword evidence="2" id="KW-0560">Oxidoreductase</keyword>
<evidence type="ECO:0000256" key="2">
    <source>
        <dbReference type="ARBA" id="ARBA00023002"/>
    </source>
</evidence>
<dbReference type="PANTHER" id="PTHR44196:SF1">
    <property type="entry name" value="DEHYDROGENASE_REDUCTASE SDR FAMILY MEMBER 7B"/>
    <property type="match status" value="1"/>
</dbReference>
<dbReference type="Proteomes" id="UP001303946">
    <property type="component" value="Chromosome"/>
</dbReference>
<dbReference type="InterPro" id="IPR020904">
    <property type="entry name" value="Sc_DH/Rdtase_CS"/>
</dbReference>
<sequence length="282" mass="30254">MNTSSFRPVAVITGAGSGIGRSLALRLARRGHDLALCEINALRLGEVAREARALGARVSEHVVDVADARAVAALPAAVEAEHTRVSAVFNNAGVSAYGDFRQQPVADFEWVIGINFWGVVNMSRAFLPLLLREKAAQLVNVSSVFGFVGVPGQTAYCASKFAVRGFTEALRHELEATGVRVVQVHPGGIKTHIAHDMRHLESVDATARKALADGFVQNARTTADEAAECILAGLDKGLVRIRIGADARFLDRLARLMPVRYWGLLKKRAQRAAAERQAAAAS</sequence>
<comment type="similarity">
    <text evidence="1 3">Belongs to the short-chain dehydrogenases/reductases (SDR) family.</text>
</comment>
<evidence type="ECO:0000313" key="5">
    <source>
        <dbReference type="EMBL" id="WOB07700.1"/>
    </source>
</evidence>
<proteinExistence type="inferred from homology"/>
<dbReference type="InterPro" id="IPR002347">
    <property type="entry name" value="SDR_fam"/>
</dbReference>
<protein>
    <submittedName>
        <fullName evidence="5">SDR family NAD(P)-dependent oxidoreductase</fullName>
    </submittedName>
</protein>
<evidence type="ECO:0000313" key="6">
    <source>
        <dbReference type="Proteomes" id="UP001303946"/>
    </source>
</evidence>
<dbReference type="SUPFAM" id="SSF51735">
    <property type="entry name" value="NAD(P)-binding Rossmann-fold domains"/>
    <property type="match status" value="1"/>
</dbReference>
<dbReference type="PROSITE" id="PS00061">
    <property type="entry name" value="ADH_SHORT"/>
    <property type="match status" value="1"/>
</dbReference>
<feature type="domain" description="Ketoreductase" evidence="4">
    <location>
        <begin position="8"/>
        <end position="192"/>
    </location>
</feature>
<dbReference type="RefSeq" id="WP_316700355.1">
    <property type="nucleotide sequence ID" value="NZ_CP136336.1"/>
</dbReference>
<evidence type="ECO:0000256" key="1">
    <source>
        <dbReference type="ARBA" id="ARBA00006484"/>
    </source>
</evidence>
<dbReference type="SMART" id="SM00822">
    <property type="entry name" value="PKS_KR"/>
    <property type="match status" value="1"/>
</dbReference>
<dbReference type="PANTHER" id="PTHR44196">
    <property type="entry name" value="DEHYDROGENASE/REDUCTASE SDR FAMILY MEMBER 7B"/>
    <property type="match status" value="1"/>
</dbReference>
<accession>A0ABZ0CRT2</accession>
<dbReference type="Gene3D" id="3.40.50.720">
    <property type="entry name" value="NAD(P)-binding Rossmann-like Domain"/>
    <property type="match status" value="1"/>
</dbReference>
<name>A0ABZ0CRT2_9BURK</name>
<organism evidence="5 6">
    <name type="scientific">Piscinibacter gummiphilus</name>
    <dbReference type="NCBI Taxonomy" id="946333"/>
    <lineage>
        <taxon>Bacteria</taxon>
        <taxon>Pseudomonadati</taxon>
        <taxon>Pseudomonadota</taxon>
        <taxon>Betaproteobacteria</taxon>
        <taxon>Burkholderiales</taxon>
        <taxon>Sphaerotilaceae</taxon>
        <taxon>Piscinibacter</taxon>
    </lineage>
</organism>
<dbReference type="PRINTS" id="PR00080">
    <property type="entry name" value="SDRFAMILY"/>
</dbReference>
<dbReference type="InterPro" id="IPR057326">
    <property type="entry name" value="KR_dom"/>
</dbReference>
<dbReference type="EMBL" id="CP136336">
    <property type="protein sequence ID" value="WOB07700.1"/>
    <property type="molecule type" value="Genomic_DNA"/>
</dbReference>
<gene>
    <name evidence="5" type="ORF">RXV79_22650</name>
</gene>
<reference evidence="5 6" key="1">
    <citation type="submission" date="2023-10" db="EMBL/GenBank/DDBJ databases">
        <title>Bacteria for the degradation of biodegradable plastic PBAT(Polybutylene adipate terephthalate).</title>
        <authorList>
            <person name="Weon H.-Y."/>
            <person name="Yeon J."/>
        </authorList>
    </citation>
    <scope>NUCLEOTIDE SEQUENCE [LARGE SCALE GENOMIC DNA]</scope>
    <source>
        <strain evidence="5 6">SBD 7-3</strain>
    </source>
</reference>
<keyword evidence="6" id="KW-1185">Reference proteome</keyword>
<dbReference type="PRINTS" id="PR00081">
    <property type="entry name" value="GDHRDH"/>
</dbReference>